<keyword evidence="3" id="KW-1185">Reference proteome</keyword>
<comment type="caution">
    <text evidence="2">The sequence shown here is derived from an EMBL/GenBank/DDBJ whole genome shotgun (WGS) entry which is preliminary data.</text>
</comment>
<protein>
    <submittedName>
        <fullName evidence="2">Uncharacterized protein</fullName>
    </submittedName>
</protein>
<name>A0ABV7Q0R5_9ACTN</name>
<proteinExistence type="predicted"/>
<accession>A0ABV7Q0R5</accession>
<reference evidence="3" key="1">
    <citation type="journal article" date="2019" name="Int. J. Syst. Evol. Microbiol.">
        <title>The Global Catalogue of Microorganisms (GCM) 10K type strain sequencing project: providing services to taxonomists for standard genome sequencing and annotation.</title>
        <authorList>
            <consortium name="The Broad Institute Genomics Platform"/>
            <consortium name="The Broad Institute Genome Sequencing Center for Infectious Disease"/>
            <person name="Wu L."/>
            <person name="Ma J."/>
        </authorList>
    </citation>
    <scope>NUCLEOTIDE SEQUENCE [LARGE SCALE GENOMIC DNA]</scope>
    <source>
        <strain evidence="3">CGMCC 4.7396</strain>
    </source>
</reference>
<evidence type="ECO:0000256" key="1">
    <source>
        <dbReference type="SAM" id="MobiDB-lite"/>
    </source>
</evidence>
<sequence>MPRNKTRPDRWRQRERRDKILVVIDAEETERQYLEQFRGKSSPTIPHVKIVTKNKDPLTVVNHASTKTTTRTAEPSTVRSQPQES</sequence>
<dbReference type="EMBL" id="JBHRWO010000010">
    <property type="protein sequence ID" value="MFC3492752.1"/>
    <property type="molecule type" value="Genomic_DNA"/>
</dbReference>
<evidence type="ECO:0000313" key="3">
    <source>
        <dbReference type="Proteomes" id="UP001595712"/>
    </source>
</evidence>
<dbReference type="RefSeq" id="WP_387973952.1">
    <property type="nucleotide sequence ID" value="NZ_JBHRWO010000010.1"/>
</dbReference>
<evidence type="ECO:0000313" key="2">
    <source>
        <dbReference type="EMBL" id="MFC3492752.1"/>
    </source>
</evidence>
<gene>
    <name evidence="2" type="ORF">ACFO8M_09665</name>
</gene>
<feature type="region of interest" description="Disordered" evidence="1">
    <location>
        <begin position="62"/>
        <end position="85"/>
    </location>
</feature>
<dbReference type="Proteomes" id="UP001595712">
    <property type="component" value="Unassembled WGS sequence"/>
</dbReference>
<organism evidence="2 3">
    <name type="scientific">Glycomyces rhizosphaerae</name>
    <dbReference type="NCBI Taxonomy" id="2054422"/>
    <lineage>
        <taxon>Bacteria</taxon>
        <taxon>Bacillati</taxon>
        <taxon>Actinomycetota</taxon>
        <taxon>Actinomycetes</taxon>
        <taxon>Glycomycetales</taxon>
        <taxon>Glycomycetaceae</taxon>
        <taxon>Glycomyces</taxon>
    </lineage>
</organism>